<feature type="domain" description="DRBM" evidence="5">
    <location>
        <begin position="670"/>
        <end position="737"/>
    </location>
</feature>
<dbReference type="STRING" id="4781.A0A0P1AA77"/>
<keyword evidence="1" id="KW-0694">RNA-binding</keyword>
<dbReference type="InterPro" id="IPR036020">
    <property type="entry name" value="WW_dom_sf"/>
</dbReference>
<evidence type="ECO:0000313" key="7">
    <source>
        <dbReference type="Proteomes" id="UP000054928"/>
    </source>
</evidence>
<dbReference type="InterPro" id="IPR040375">
    <property type="entry name" value="DGCR8"/>
</dbReference>
<feature type="domain" description="WW" evidence="4">
    <location>
        <begin position="528"/>
        <end position="561"/>
    </location>
</feature>
<evidence type="ECO:0000259" key="4">
    <source>
        <dbReference type="PROSITE" id="PS50020"/>
    </source>
</evidence>
<dbReference type="SMART" id="SM00456">
    <property type="entry name" value="WW"/>
    <property type="match status" value="1"/>
</dbReference>
<dbReference type="GO" id="GO:0031053">
    <property type="term" value="P:primary miRNA processing"/>
    <property type="evidence" value="ECO:0007669"/>
    <property type="project" value="InterPro"/>
</dbReference>
<feature type="region of interest" description="Disordered" evidence="3">
    <location>
        <begin position="883"/>
        <end position="902"/>
    </location>
</feature>
<protein>
    <submittedName>
        <fullName evidence="6">WW domain</fullName>
    </submittedName>
</protein>
<sequence>METLTTQQALPLPVKSSPVKIHPEDNVDALKCSLAVTLAETCGISVRERSASTVSLVKSSETSEVRREDGTSEAAEKGLTKHLVQDLAIKESHVFHMQRHMQSMQQRVNRLQLILQEAARCSRLGSSLQKSTTGSMRSTSMTQVDVLTNDLTQANLGSHKIQWAHLASSFALKTARHALINEPNDMKERQQNGSFTNVDVVSIANAELLKKTETLQVELKNARDENKQLQLTVLSLEKKLAQLHNQKGTNSLIELGSNQISNNALDDKASQDHENSHSRFKVAQFGRPTAIQMVIEEDMTVLRNHEQCQRKLHELWDIAKKLRAYVELYQFERDVMKTQRDDAIADSKRAEAEIIQLASSSNPQQRIKYLQKIKRDNQVLRQKNRALNVRIAKMTISRHKNVCQSAADNNESSIDTTLKPLALGDMLQDERDESVTWSGDEYIRNIRERGERLERRLESLRLARRSVHGILENESSNHLDSYASAAGLLQLRSASAEANVEIPTSSPYDQECNHIDNSSDSPAISSTPPLPPGWHQIMHGSGLPCYVHDVLGVVCWTRPYLLNIKGEGPESQQELHSLVRQHLPPVSIFTPRLDLAERKKNDLSGVNNVATKMSSVYLQESNSKKRKLDVLKGDQTAIGKQQSMTLNEFKNLSIDDPRVLQACMELSIKTPAQVLQEYQNRNRGVSINYNMTSIEGDGVKLFKTIVTAGSTVAEGIASTKKIAKQLGAQQLLAMLHERTAKKYYEVAEMYNSSLRGQYVTAESFVYGPAIPLLTGCKDGRIDSGHVDPRLQRGANALGRMDPRLQRGGSASIRTGRTRRLVSDHEDVPGYCEYKPDRHVNAPSCRNKYKYQHVSQQSIPWTLDDDSRTDRVGSERIVVYSQSATGTAGNGDEQNCGSSWSGNSTANYLQQQNNIPRDCIQQSNNNLSYGKYSDTLSLTHLI</sequence>
<dbReference type="InterPro" id="IPR001202">
    <property type="entry name" value="WW_dom"/>
</dbReference>
<dbReference type="GeneID" id="36400110"/>
<dbReference type="GO" id="GO:0020037">
    <property type="term" value="F:heme binding"/>
    <property type="evidence" value="ECO:0007669"/>
    <property type="project" value="InterPro"/>
</dbReference>
<dbReference type="AlphaFoldDB" id="A0A0P1AA77"/>
<dbReference type="Pfam" id="PF00035">
    <property type="entry name" value="dsrm"/>
    <property type="match status" value="1"/>
</dbReference>
<dbReference type="PANTHER" id="PTHR13482">
    <property type="entry name" value="MICRORNA PROCESSOR COMPLEX SUBUNIT DGCR8"/>
    <property type="match status" value="1"/>
</dbReference>
<reference evidence="7" key="1">
    <citation type="submission" date="2014-09" db="EMBL/GenBank/DDBJ databases">
        <authorList>
            <person name="Sharma Rahul"/>
            <person name="Thines Marco"/>
        </authorList>
    </citation>
    <scope>NUCLEOTIDE SEQUENCE [LARGE SCALE GENOMIC DNA]</scope>
</reference>
<dbReference type="PANTHER" id="PTHR13482:SF3">
    <property type="entry name" value="MICROPROCESSOR COMPLEX SUBUNIT DGCR8"/>
    <property type="match status" value="1"/>
</dbReference>
<organism evidence="6 7">
    <name type="scientific">Plasmopara halstedii</name>
    <name type="common">Downy mildew of sunflower</name>
    <dbReference type="NCBI Taxonomy" id="4781"/>
    <lineage>
        <taxon>Eukaryota</taxon>
        <taxon>Sar</taxon>
        <taxon>Stramenopiles</taxon>
        <taxon>Oomycota</taxon>
        <taxon>Peronosporomycetes</taxon>
        <taxon>Peronosporales</taxon>
        <taxon>Peronosporaceae</taxon>
        <taxon>Plasmopara</taxon>
    </lineage>
</organism>
<dbReference type="SUPFAM" id="SSF54768">
    <property type="entry name" value="dsRNA-binding domain-like"/>
    <property type="match status" value="1"/>
</dbReference>
<dbReference type="GO" id="GO:0070877">
    <property type="term" value="C:microprocessor complex"/>
    <property type="evidence" value="ECO:0007669"/>
    <property type="project" value="InterPro"/>
</dbReference>
<evidence type="ECO:0000256" key="3">
    <source>
        <dbReference type="SAM" id="MobiDB-lite"/>
    </source>
</evidence>
<dbReference type="InterPro" id="IPR014720">
    <property type="entry name" value="dsRBD_dom"/>
</dbReference>
<evidence type="ECO:0000259" key="5">
    <source>
        <dbReference type="PROSITE" id="PS50137"/>
    </source>
</evidence>
<keyword evidence="2" id="KW-0175">Coiled coil</keyword>
<dbReference type="GO" id="GO:0003725">
    <property type="term" value="F:double-stranded RNA binding"/>
    <property type="evidence" value="ECO:0007669"/>
    <property type="project" value="TreeGrafter"/>
</dbReference>
<dbReference type="GO" id="GO:0070878">
    <property type="term" value="F:primary miRNA binding"/>
    <property type="evidence" value="ECO:0007669"/>
    <property type="project" value="TreeGrafter"/>
</dbReference>
<dbReference type="FunFam" id="3.30.160.20:FF:000205">
    <property type="entry name" value="Uncharacterized protein"/>
    <property type="match status" value="1"/>
</dbReference>
<keyword evidence="7" id="KW-1185">Reference proteome</keyword>
<dbReference type="Proteomes" id="UP000054928">
    <property type="component" value="Unassembled WGS sequence"/>
</dbReference>
<evidence type="ECO:0000256" key="1">
    <source>
        <dbReference type="PROSITE-ProRule" id="PRU00266"/>
    </source>
</evidence>
<name>A0A0P1AA77_PLAHL</name>
<accession>A0A0P1AA77</accession>
<proteinExistence type="predicted"/>
<dbReference type="SUPFAM" id="SSF51045">
    <property type="entry name" value="WW domain"/>
    <property type="match status" value="1"/>
</dbReference>
<evidence type="ECO:0000256" key="2">
    <source>
        <dbReference type="SAM" id="Coils"/>
    </source>
</evidence>
<feature type="coiled-coil region" evidence="2">
    <location>
        <begin position="205"/>
        <end position="246"/>
    </location>
</feature>
<dbReference type="OrthoDB" id="112668at2759"/>
<dbReference type="FunFam" id="2.20.70.10:FF:000087">
    <property type="entry name" value="PArtner of DroSHa (DRSH-1 interactor)"/>
    <property type="match status" value="1"/>
</dbReference>
<evidence type="ECO:0000313" key="6">
    <source>
        <dbReference type="EMBL" id="CEG37463.1"/>
    </source>
</evidence>
<dbReference type="GO" id="GO:0042802">
    <property type="term" value="F:identical protein binding"/>
    <property type="evidence" value="ECO:0007669"/>
    <property type="project" value="InterPro"/>
</dbReference>
<dbReference type="EMBL" id="CCYD01000286">
    <property type="protein sequence ID" value="CEG37463.1"/>
    <property type="molecule type" value="Genomic_DNA"/>
</dbReference>
<dbReference type="PROSITE" id="PS50020">
    <property type="entry name" value="WW_DOMAIN_2"/>
    <property type="match status" value="1"/>
</dbReference>
<dbReference type="PROSITE" id="PS50137">
    <property type="entry name" value="DS_RBD"/>
    <property type="match status" value="1"/>
</dbReference>
<dbReference type="SMART" id="SM00358">
    <property type="entry name" value="DSRM"/>
    <property type="match status" value="1"/>
</dbReference>
<dbReference type="Gene3D" id="2.20.70.10">
    <property type="match status" value="1"/>
</dbReference>
<dbReference type="Gene3D" id="3.30.160.20">
    <property type="match status" value="1"/>
</dbReference>
<dbReference type="RefSeq" id="XP_024573832.1">
    <property type="nucleotide sequence ID" value="XM_024722790.1"/>
</dbReference>